<sequence length="168" mass="19859">MVQLLIKTNEYEQARKALTPVLKHYRQSQKKGERSAEEKVEIDVQTVPIPLLCLECHLSCHFEPEMAESTHQRMLAYVSKHPDDFTVNYLAAKYFQAYHNNSTAWVEKTDQLFRHTLQLQNNWAYVWCEFSQFLLQQGDKQTSKQCFETAKQKNPDLPFVQRLKTQFT</sequence>
<name>X6MDP6_RETFI</name>
<evidence type="ECO:0000313" key="1">
    <source>
        <dbReference type="EMBL" id="ETO11999.1"/>
    </source>
</evidence>
<organism evidence="1 2">
    <name type="scientific">Reticulomyxa filosa</name>
    <dbReference type="NCBI Taxonomy" id="46433"/>
    <lineage>
        <taxon>Eukaryota</taxon>
        <taxon>Sar</taxon>
        <taxon>Rhizaria</taxon>
        <taxon>Retaria</taxon>
        <taxon>Foraminifera</taxon>
        <taxon>Monothalamids</taxon>
        <taxon>Reticulomyxidae</taxon>
        <taxon>Reticulomyxa</taxon>
    </lineage>
</organism>
<dbReference type="Gene3D" id="1.25.40.10">
    <property type="entry name" value="Tetratricopeptide repeat domain"/>
    <property type="match status" value="1"/>
</dbReference>
<dbReference type="Proteomes" id="UP000023152">
    <property type="component" value="Unassembled WGS sequence"/>
</dbReference>
<dbReference type="SUPFAM" id="SSF48452">
    <property type="entry name" value="TPR-like"/>
    <property type="match status" value="1"/>
</dbReference>
<dbReference type="InterPro" id="IPR011990">
    <property type="entry name" value="TPR-like_helical_dom_sf"/>
</dbReference>
<dbReference type="AlphaFoldDB" id="X6MDP6"/>
<proteinExistence type="predicted"/>
<evidence type="ECO:0000313" key="2">
    <source>
        <dbReference type="Proteomes" id="UP000023152"/>
    </source>
</evidence>
<gene>
    <name evidence="1" type="ORF">RFI_25376</name>
</gene>
<dbReference type="EMBL" id="ASPP01021832">
    <property type="protein sequence ID" value="ETO11999.1"/>
    <property type="molecule type" value="Genomic_DNA"/>
</dbReference>
<accession>X6MDP6</accession>
<comment type="caution">
    <text evidence="1">The sequence shown here is derived from an EMBL/GenBank/DDBJ whole genome shotgun (WGS) entry which is preliminary data.</text>
</comment>
<keyword evidence="2" id="KW-1185">Reference proteome</keyword>
<reference evidence="1 2" key="1">
    <citation type="journal article" date="2013" name="Curr. Biol.">
        <title>The Genome of the Foraminiferan Reticulomyxa filosa.</title>
        <authorList>
            <person name="Glockner G."/>
            <person name="Hulsmann N."/>
            <person name="Schleicher M."/>
            <person name="Noegel A.A."/>
            <person name="Eichinger L."/>
            <person name="Gallinger C."/>
            <person name="Pawlowski J."/>
            <person name="Sierra R."/>
            <person name="Euteneuer U."/>
            <person name="Pillet L."/>
            <person name="Moustafa A."/>
            <person name="Platzer M."/>
            <person name="Groth M."/>
            <person name="Szafranski K."/>
            <person name="Schliwa M."/>
        </authorList>
    </citation>
    <scope>NUCLEOTIDE SEQUENCE [LARGE SCALE GENOMIC DNA]</scope>
</reference>
<protein>
    <submittedName>
        <fullName evidence="1">Uncharacterized protein</fullName>
    </submittedName>
</protein>